<dbReference type="GO" id="GO:0008234">
    <property type="term" value="F:cysteine-type peptidase activity"/>
    <property type="evidence" value="ECO:0007669"/>
    <property type="project" value="UniProtKB-KW"/>
</dbReference>
<dbReference type="PANTHER" id="PTHR47053">
    <property type="entry name" value="MUREIN DD-ENDOPEPTIDASE MEPH-RELATED"/>
    <property type="match status" value="1"/>
</dbReference>
<dbReference type="Proteomes" id="UP000321291">
    <property type="component" value="Chromosome"/>
</dbReference>
<evidence type="ECO:0000256" key="3">
    <source>
        <dbReference type="ARBA" id="ARBA00022801"/>
    </source>
</evidence>
<dbReference type="KEGG" id="agi:FSB73_15440"/>
<feature type="domain" description="NlpC/P60" evidence="5">
    <location>
        <begin position="122"/>
        <end position="250"/>
    </location>
</feature>
<protein>
    <submittedName>
        <fullName evidence="6">NlpC/P60 family protein</fullName>
    </submittedName>
</protein>
<dbReference type="OrthoDB" id="9813368at2"/>
<proteinExistence type="inferred from homology"/>
<evidence type="ECO:0000313" key="6">
    <source>
        <dbReference type="EMBL" id="QEC72867.1"/>
    </source>
</evidence>
<keyword evidence="4" id="KW-0788">Thiol protease</keyword>
<comment type="similarity">
    <text evidence="1">Belongs to the peptidase C40 family.</text>
</comment>
<dbReference type="SUPFAM" id="SSF54001">
    <property type="entry name" value="Cysteine proteinases"/>
    <property type="match status" value="1"/>
</dbReference>
<sequence length="250" mass="27762">MFHVIGITPISPLRLAPSHRAEMVSQLLFGEMAELLNRDGDFVQVRTVFDQYVGWVQASQVTDVLESWLEKSKILGYIDCATTIKFAGGPMLIYPGTPIWKCQTLAGIKVDYGVLPSLKPKHKTKRSLQKAAMAYMNTAYLWGGKTTAGTDCSGFVQQVFKLFGTDLPRDAYQQAAHGEVIGFLEESMPGDLAFFDNEEGSITHVGILLAPNKIIHSSGQVRIDMIDSQGIKQKASGKRTHFLRIIKRVW</sequence>
<dbReference type="PANTHER" id="PTHR47053:SF1">
    <property type="entry name" value="MUREIN DD-ENDOPEPTIDASE MEPH-RELATED"/>
    <property type="match status" value="1"/>
</dbReference>
<dbReference type="EMBL" id="CP042434">
    <property type="protein sequence ID" value="QEC72867.1"/>
    <property type="molecule type" value="Genomic_DNA"/>
</dbReference>
<evidence type="ECO:0000259" key="5">
    <source>
        <dbReference type="PROSITE" id="PS51935"/>
    </source>
</evidence>
<dbReference type="AlphaFoldDB" id="A0A5B8VMT6"/>
<dbReference type="Gene3D" id="3.90.1720.10">
    <property type="entry name" value="endopeptidase domain like (from Nostoc punctiforme)"/>
    <property type="match status" value="1"/>
</dbReference>
<gene>
    <name evidence="6" type="ORF">FSB73_15440</name>
</gene>
<evidence type="ECO:0000256" key="1">
    <source>
        <dbReference type="ARBA" id="ARBA00007074"/>
    </source>
</evidence>
<keyword evidence="2" id="KW-0645">Protease</keyword>
<dbReference type="InterPro" id="IPR038765">
    <property type="entry name" value="Papain-like_cys_pep_sf"/>
</dbReference>
<dbReference type="PROSITE" id="PS51935">
    <property type="entry name" value="NLPC_P60"/>
    <property type="match status" value="1"/>
</dbReference>
<dbReference type="RefSeq" id="WP_146784127.1">
    <property type="nucleotide sequence ID" value="NZ_CP042434.1"/>
</dbReference>
<evidence type="ECO:0000256" key="2">
    <source>
        <dbReference type="ARBA" id="ARBA00022670"/>
    </source>
</evidence>
<keyword evidence="7" id="KW-1185">Reference proteome</keyword>
<dbReference type="InterPro" id="IPR000064">
    <property type="entry name" value="NLP_P60_dom"/>
</dbReference>
<dbReference type="Pfam" id="PF00877">
    <property type="entry name" value="NLPC_P60"/>
    <property type="match status" value="1"/>
</dbReference>
<dbReference type="Gene3D" id="2.30.30.40">
    <property type="entry name" value="SH3 Domains"/>
    <property type="match status" value="1"/>
</dbReference>
<evidence type="ECO:0000256" key="4">
    <source>
        <dbReference type="ARBA" id="ARBA00022807"/>
    </source>
</evidence>
<reference evidence="6 7" key="1">
    <citation type="journal article" date="2017" name="Int. J. Syst. Evol. Microbiol.">
        <title>Arachidicoccus ginsenosidivorans sp. nov., with ginsenoside-converting activity isolated from ginseng cultivating soil.</title>
        <authorList>
            <person name="Siddiqi M.Z."/>
            <person name="Aslam Z."/>
            <person name="Im W.T."/>
        </authorList>
    </citation>
    <scope>NUCLEOTIDE SEQUENCE [LARGE SCALE GENOMIC DNA]</scope>
    <source>
        <strain evidence="6 7">Gsoil 809</strain>
    </source>
</reference>
<dbReference type="Pfam" id="PF18348">
    <property type="entry name" value="SH3_16"/>
    <property type="match status" value="1"/>
</dbReference>
<accession>A0A5B8VMT6</accession>
<evidence type="ECO:0000313" key="7">
    <source>
        <dbReference type="Proteomes" id="UP000321291"/>
    </source>
</evidence>
<dbReference type="GO" id="GO:0006508">
    <property type="term" value="P:proteolysis"/>
    <property type="evidence" value="ECO:0007669"/>
    <property type="project" value="UniProtKB-KW"/>
</dbReference>
<dbReference type="InterPro" id="IPR051202">
    <property type="entry name" value="Peptidase_C40"/>
</dbReference>
<name>A0A5B8VMT6_9BACT</name>
<keyword evidence="3" id="KW-0378">Hydrolase</keyword>
<dbReference type="InterPro" id="IPR041382">
    <property type="entry name" value="SH3_16"/>
</dbReference>
<organism evidence="6 7">
    <name type="scientific">Arachidicoccus ginsenosidivorans</name>
    <dbReference type="NCBI Taxonomy" id="496057"/>
    <lineage>
        <taxon>Bacteria</taxon>
        <taxon>Pseudomonadati</taxon>
        <taxon>Bacteroidota</taxon>
        <taxon>Chitinophagia</taxon>
        <taxon>Chitinophagales</taxon>
        <taxon>Chitinophagaceae</taxon>
        <taxon>Arachidicoccus</taxon>
    </lineage>
</organism>